<dbReference type="KEGG" id="fli:Fleli_1472"/>
<proteinExistence type="predicted"/>
<keyword evidence="1" id="KW-0732">Signal</keyword>
<organism evidence="2 3">
    <name type="scientific">Bernardetia litoralis (strain ATCC 23117 / DSM 6794 / NBRC 15988 / NCIMB 1366 / Fx l1 / Sio-4)</name>
    <name type="common">Flexibacter litoralis</name>
    <dbReference type="NCBI Taxonomy" id="880071"/>
    <lineage>
        <taxon>Bacteria</taxon>
        <taxon>Pseudomonadati</taxon>
        <taxon>Bacteroidota</taxon>
        <taxon>Cytophagia</taxon>
        <taxon>Cytophagales</taxon>
        <taxon>Bernardetiaceae</taxon>
        <taxon>Bernardetia</taxon>
    </lineage>
</organism>
<evidence type="ECO:0000313" key="2">
    <source>
        <dbReference type="EMBL" id="AFM03897.1"/>
    </source>
</evidence>
<dbReference type="Proteomes" id="UP000006054">
    <property type="component" value="Chromosome"/>
</dbReference>
<protein>
    <recommendedName>
        <fullName evidence="4">Lipocalin-like domain-containing protein</fullName>
    </recommendedName>
</protein>
<dbReference type="EMBL" id="CP003345">
    <property type="protein sequence ID" value="AFM03897.1"/>
    <property type="molecule type" value="Genomic_DNA"/>
</dbReference>
<dbReference type="PROSITE" id="PS51257">
    <property type="entry name" value="PROKAR_LIPOPROTEIN"/>
    <property type="match status" value="1"/>
</dbReference>
<feature type="chain" id="PRO_5003685745" description="Lipocalin-like domain-containing protein" evidence="1">
    <location>
        <begin position="21"/>
        <end position="151"/>
    </location>
</feature>
<dbReference type="AlphaFoldDB" id="I4AIW2"/>
<gene>
    <name evidence="2" type="ordered locus">Fleli_1472</name>
</gene>
<evidence type="ECO:0008006" key="4">
    <source>
        <dbReference type="Google" id="ProtNLM"/>
    </source>
</evidence>
<name>I4AIW2_BERLS</name>
<keyword evidence="3" id="KW-1185">Reference proteome</keyword>
<feature type="signal peptide" evidence="1">
    <location>
        <begin position="1"/>
        <end position="20"/>
    </location>
</feature>
<dbReference type="HOGENOM" id="CLU_1728691_0_0_10"/>
<evidence type="ECO:0000313" key="3">
    <source>
        <dbReference type="Proteomes" id="UP000006054"/>
    </source>
</evidence>
<dbReference type="RefSeq" id="WP_014797354.1">
    <property type="nucleotide sequence ID" value="NC_018018.1"/>
</dbReference>
<reference evidence="3" key="1">
    <citation type="submission" date="2012-06" db="EMBL/GenBank/DDBJ databases">
        <title>The complete genome of Flexibacter litoralis DSM 6794.</title>
        <authorList>
            <person name="Lucas S."/>
            <person name="Copeland A."/>
            <person name="Lapidus A."/>
            <person name="Glavina del Rio T."/>
            <person name="Dalin E."/>
            <person name="Tice H."/>
            <person name="Bruce D."/>
            <person name="Goodwin L."/>
            <person name="Pitluck S."/>
            <person name="Peters L."/>
            <person name="Ovchinnikova G."/>
            <person name="Lu M."/>
            <person name="Kyrpides N."/>
            <person name="Mavromatis K."/>
            <person name="Ivanova N."/>
            <person name="Brettin T."/>
            <person name="Detter J.C."/>
            <person name="Han C."/>
            <person name="Larimer F."/>
            <person name="Land M."/>
            <person name="Hauser L."/>
            <person name="Markowitz V."/>
            <person name="Cheng J.-F."/>
            <person name="Hugenholtz P."/>
            <person name="Woyke T."/>
            <person name="Wu D."/>
            <person name="Spring S."/>
            <person name="Lang E."/>
            <person name="Kopitz M."/>
            <person name="Brambilla E."/>
            <person name="Klenk H.-P."/>
            <person name="Eisen J.A."/>
        </authorList>
    </citation>
    <scope>NUCLEOTIDE SEQUENCE [LARGE SCALE GENOMIC DNA]</scope>
    <source>
        <strain evidence="3">ATCC 23117 / DSM 6794 / NBRC 15988 / NCIMB 1366 / Sio-4</strain>
    </source>
</reference>
<evidence type="ECO:0000256" key="1">
    <source>
        <dbReference type="SAM" id="SignalP"/>
    </source>
</evidence>
<accession>I4AIW2</accession>
<sequence length="151" mass="17729">MKYNLFFLYFLLFLVCSCKSTQNFKAAKIIGKWDLIELSKEIAIKNITKFEKIDSAIVENFEMDFKEDYTYTTKNDGKLGMFGEGGFWTLNQEKNTITMHSAKEIEDGDHVVFYLEMPTKKDLHFINYEEYKSGEHTTISKTTITLKRNKE</sequence>